<gene>
    <name evidence="4" type="ORF">PoMZ_00062</name>
</gene>
<accession>A0A4P7MYU9</accession>
<evidence type="ECO:0000256" key="1">
    <source>
        <dbReference type="SAM" id="MobiDB-lite"/>
    </source>
</evidence>
<evidence type="ECO:0000259" key="3">
    <source>
        <dbReference type="Pfam" id="PF12708"/>
    </source>
</evidence>
<proteinExistence type="predicted"/>
<dbReference type="AlphaFoldDB" id="A0A4P7MYU9"/>
<dbReference type="SUPFAM" id="SSF51126">
    <property type="entry name" value="Pectin lyase-like"/>
    <property type="match status" value="2"/>
</dbReference>
<evidence type="ECO:0000313" key="5">
    <source>
        <dbReference type="Proteomes" id="UP000294847"/>
    </source>
</evidence>
<name>A0A4P7MYU9_PYROR</name>
<dbReference type="InterPro" id="IPR024535">
    <property type="entry name" value="RHGA/B-epi-like_pectate_lyase"/>
</dbReference>
<protein>
    <recommendedName>
        <fullName evidence="3">Rhamnogalacturonase A/B/Epimerase-like pectate lyase domain-containing protein</fullName>
    </recommendedName>
</protein>
<feature type="signal peptide" evidence="2">
    <location>
        <begin position="1"/>
        <end position="19"/>
    </location>
</feature>
<feature type="region of interest" description="Disordered" evidence="1">
    <location>
        <begin position="46"/>
        <end position="148"/>
    </location>
</feature>
<dbReference type="FunFam" id="2.160.20.10:FF:000023">
    <property type="entry name" value="Exo-beta-1,3-glucanase Exg0"/>
    <property type="match status" value="1"/>
</dbReference>
<dbReference type="EMBL" id="CP034205">
    <property type="protein sequence ID" value="QBZ55169.1"/>
    <property type="molecule type" value="Genomic_DNA"/>
</dbReference>
<dbReference type="GO" id="GO:0004650">
    <property type="term" value="F:polygalacturonase activity"/>
    <property type="evidence" value="ECO:0007669"/>
    <property type="project" value="InterPro"/>
</dbReference>
<dbReference type="PANTHER" id="PTHR33928">
    <property type="entry name" value="POLYGALACTURONASE QRT3"/>
    <property type="match status" value="1"/>
</dbReference>
<feature type="compositionally biased region" description="Low complexity" evidence="1">
    <location>
        <begin position="82"/>
        <end position="96"/>
    </location>
</feature>
<dbReference type="InterPro" id="IPR039279">
    <property type="entry name" value="QRT3-like"/>
</dbReference>
<feature type="domain" description="Rhamnogalacturonase A/B/Epimerase-like pectate lyase" evidence="3">
    <location>
        <begin position="178"/>
        <end position="402"/>
    </location>
</feature>
<feature type="chain" id="PRO_5020939492" description="Rhamnogalacturonase A/B/Epimerase-like pectate lyase domain-containing protein" evidence="2">
    <location>
        <begin position="20"/>
        <end position="904"/>
    </location>
</feature>
<reference evidence="4 5" key="1">
    <citation type="journal article" date="2019" name="Mol. Biol. Evol.">
        <title>Blast fungal genomes show frequent chromosomal changes, gene gains and losses, and effector gene turnover.</title>
        <authorList>
            <person name="Gomez Luciano L.B."/>
            <person name="Jason Tsai I."/>
            <person name="Chuma I."/>
            <person name="Tosa Y."/>
            <person name="Chen Y.H."/>
            <person name="Li J.Y."/>
            <person name="Li M.Y."/>
            <person name="Jade Lu M.Y."/>
            <person name="Nakayashiki H."/>
            <person name="Li W.H."/>
        </authorList>
    </citation>
    <scope>NUCLEOTIDE SEQUENCE [LARGE SCALE GENOMIC DNA]</scope>
    <source>
        <strain evidence="4">MZ5-1-6</strain>
    </source>
</reference>
<feature type="compositionally biased region" description="Polar residues" evidence="1">
    <location>
        <begin position="97"/>
        <end position="114"/>
    </location>
</feature>
<feature type="domain" description="Rhamnogalacturonase A/B/Epimerase-like pectate lyase" evidence="3">
    <location>
        <begin position="537"/>
        <end position="607"/>
    </location>
</feature>
<dbReference type="InterPro" id="IPR012334">
    <property type="entry name" value="Pectin_lyas_fold"/>
</dbReference>
<dbReference type="PANTHER" id="PTHR33928:SF2">
    <property type="entry name" value="PECTATE LYASE SUPERFAMILY PROTEIN DOMAIN-CONTAINING PROTEIN-RELATED"/>
    <property type="match status" value="1"/>
</dbReference>
<evidence type="ECO:0000313" key="4">
    <source>
        <dbReference type="EMBL" id="QBZ55169.1"/>
    </source>
</evidence>
<dbReference type="InterPro" id="IPR011050">
    <property type="entry name" value="Pectin_lyase_fold/virulence"/>
</dbReference>
<organism evidence="4 5">
    <name type="scientific">Pyricularia oryzae</name>
    <name type="common">Rice blast fungus</name>
    <name type="synonym">Magnaporthe oryzae</name>
    <dbReference type="NCBI Taxonomy" id="318829"/>
    <lineage>
        <taxon>Eukaryota</taxon>
        <taxon>Fungi</taxon>
        <taxon>Dikarya</taxon>
        <taxon>Ascomycota</taxon>
        <taxon>Pezizomycotina</taxon>
        <taxon>Sordariomycetes</taxon>
        <taxon>Sordariomycetidae</taxon>
        <taxon>Magnaporthales</taxon>
        <taxon>Pyriculariaceae</taxon>
        <taxon>Pyricularia</taxon>
    </lineage>
</organism>
<dbReference type="Gene3D" id="2.160.20.10">
    <property type="entry name" value="Single-stranded right-handed beta-helix, Pectin lyase-like"/>
    <property type="match status" value="2"/>
</dbReference>
<dbReference type="Pfam" id="PF12708">
    <property type="entry name" value="Pect-lyase_RHGA_epim"/>
    <property type="match status" value="2"/>
</dbReference>
<feature type="compositionally biased region" description="Low complexity" evidence="1">
    <location>
        <begin position="121"/>
        <end position="145"/>
    </location>
</feature>
<keyword evidence="2" id="KW-0732">Signal</keyword>
<sequence length="904" mass="95539">MHSHSFSVLSALLLASTAAASGSYGQPGKVEVPVVTVVVKSTITTCTLPKTPPPPCSSKGSSQGGSNSVATPSGGSNGSPYGGSSAAATLTSKSTGPSSIPTYSVPGSNSTIRTSPGYGNGTTSGTRTATGTSISTSATSTSTSSPLPGCGSDSYWLANIKHQGFAPYAPNPSNYTVFRSVKEFGAKGDGKADDTVAINRAISEGGRCGPGSCNSTTTTPGLIYFPPGTYRITSPIINYYFTQIYGSPLCMPVIKPSSNFTGAWVLDANQYQAGGKLGWGSTNVFWRQVRNLVIDMTDLPVAADVAGIHWPSSQATSLQNIHVKMAKGTQTKHFGMFIEEGSGGYIGDMVFEGGLDGIRVGNQQFTMRNLTFIGAQTAIKQLWSWGWTYSGITIKDCKVGLDISNVDTSTGRNPVASIVFIDSEISNTPIGVVTSRKPPGQQNNPAQANTLILENIRLFNVPTAISGPSNSVLLAGSASFTTITGWGQGNRYTASGGPTAFQGPITPFARPAALTAGTNFYERSRPSYAEVPASQILSVKSEGAKGDGKTDDTAAIVAAVKKASSSNKVLFFDYGMYVVRSTIYIPAGMRITGEALPVIISEGEFFNSMASPKPVVQVGKPGETGAAVEWSDMVLSTRGQQMGAILIEWNLASTTPSGMWDVHTRIGGFAGSNLSAKECPKTPATKIDAKNLDKKCIAAFMSMHITASASNLLNENCWLWVADHDAERDAGLVQITVYAGRGLLVESKEGKIWLWGTGVEHHQMYEYQFVSTQNIFAGQVQTETAYYQPNPDASIPFPVDKAFSDPTFKAGQSGWGFRAANSKEILVYGAGLYSFFDNYNVTCAQEGQGQTCQTQIMDVDKSSVKMYNLNTVGVGSQITVNGVDVARWQDNKNGFVNSVAIFTS</sequence>
<dbReference type="Proteomes" id="UP000294847">
    <property type="component" value="Chromosome 2"/>
</dbReference>
<evidence type="ECO:0000256" key="2">
    <source>
        <dbReference type="SAM" id="SignalP"/>
    </source>
</evidence>
<dbReference type="CDD" id="cd23668">
    <property type="entry name" value="GH55_beta13glucanase-like"/>
    <property type="match status" value="1"/>
</dbReference>